<reference evidence="1" key="1">
    <citation type="journal article" name="DNA Res.">
        <title>The physiological potential of anammox bacteria as revealed by their core genome structure.</title>
        <authorList>
            <person name="Okubo T."/>
            <person name="Toyoda A."/>
            <person name="Fukuhara K."/>
            <person name="Uchiyama I."/>
            <person name="Harigaya Y."/>
            <person name="Kuroiwa M."/>
            <person name="Suzuki T."/>
            <person name="Murakami Y."/>
            <person name="Suwa Y."/>
            <person name="Takami H."/>
        </authorList>
    </citation>
    <scope>NUCLEOTIDE SEQUENCE</scope>
    <source>
        <strain evidence="1">317325-2</strain>
    </source>
</reference>
<dbReference type="GO" id="GO:0005506">
    <property type="term" value="F:iron ion binding"/>
    <property type="evidence" value="ECO:0007669"/>
    <property type="project" value="UniProtKB-ARBA"/>
</dbReference>
<accession>A0A809RJE6</accession>
<evidence type="ECO:0000313" key="1">
    <source>
        <dbReference type="EMBL" id="BBO24635.1"/>
    </source>
</evidence>
<dbReference type="Gene3D" id="2.60.120.620">
    <property type="entry name" value="q2cbj1_9rhob like domain"/>
    <property type="match status" value="1"/>
</dbReference>
<dbReference type="AlphaFoldDB" id="A0A809RJE6"/>
<gene>
    <name evidence="1" type="ORF">NPRO_22300</name>
</gene>
<dbReference type="PANTHER" id="PTHR20883:SF48">
    <property type="entry name" value="ECTOINE DIOXYGENASE"/>
    <property type="match status" value="1"/>
</dbReference>
<dbReference type="PANTHER" id="PTHR20883">
    <property type="entry name" value="PHYTANOYL-COA DIOXYGENASE DOMAIN CONTAINING 1"/>
    <property type="match status" value="1"/>
</dbReference>
<dbReference type="GO" id="GO:0016706">
    <property type="term" value="F:2-oxoglutarate-dependent dioxygenase activity"/>
    <property type="evidence" value="ECO:0007669"/>
    <property type="project" value="UniProtKB-ARBA"/>
</dbReference>
<sequence>MNSSVDRSEFWAENGYWVERALFTKDECSSFIDHFMELRGKGEYWGDFPGVDPSFSDPLLKYPRMIHMHRWDSLSRAWVVEPRIGGCFANLLDELPIAVQTMLYFKPPGARGQALHQDQTYLRARPGTCYAAWLALDDCDEENGCLVVVPGSHRLPLLCTEKADLTESFTDVAAPLPPGASEVPMVMESGDCLFFHGNLIHGSHPNRTSDRFRRSLIGHYIDQMSEEVAGFYHPAIRFDGAEPQLAVSPEGGPCGRFVAETGELVMEAFVPRTGPKHE</sequence>
<protein>
    <submittedName>
        <fullName evidence="1">Phytanoyl-CoA hydroxylase</fullName>
    </submittedName>
</protein>
<dbReference type="Pfam" id="PF05721">
    <property type="entry name" value="PhyH"/>
    <property type="match status" value="1"/>
</dbReference>
<dbReference type="InterPro" id="IPR008775">
    <property type="entry name" value="Phytyl_CoA_dOase-like"/>
</dbReference>
<dbReference type="Proteomes" id="UP000662873">
    <property type="component" value="Chromosome"/>
</dbReference>
<proteinExistence type="predicted"/>
<organism evidence="1 2">
    <name type="scientific">Candidatus Nitrosymbiomonas proteolyticus</name>
    <dbReference type="NCBI Taxonomy" id="2608984"/>
    <lineage>
        <taxon>Bacteria</taxon>
        <taxon>Bacillati</taxon>
        <taxon>Armatimonadota</taxon>
        <taxon>Armatimonadota incertae sedis</taxon>
        <taxon>Candidatus Nitrosymbiomonas</taxon>
    </lineage>
</organism>
<dbReference type="KEGG" id="npy:NPRO_22300"/>
<dbReference type="SUPFAM" id="SSF51197">
    <property type="entry name" value="Clavaminate synthase-like"/>
    <property type="match status" value="1"/>
</dbReference>
<name>A0A809RJE6_9BACT</name>
<evidence type="ECO:0000313" key="2">
    <source>
        <dbReference type="Proteomes" id="UP000662873"/>
    </source>
</evidence>
<dbReference type="EMBL" id="AP021858">
    <property type="protein sequence ID" value="BBO24635.1"/>
    <property type="molecule type" value="Genomic_DNA"/>
</dbReference>